<dbReference type="AlphaFoldDB" id="M3AD65"/>
<organism evidence="1 2">
    <name type="scientific">Pseudocercospora fijiensis (strain CIRAD86)</name>
    <name type="common">Black leaf streak disease fungus</name>
    <name type="synonym">Mycosphaerella fijiensis</name>
    <dbReference type="NCBI Taxonomy" id="383855"/>
    <lineage>
        <taxon>Eukaryota</taxon>
        <taxon>Fungi</taxon>
        <taxon>Dikarya</taxon>
        <taxon>Ascomycota</taxon>
        <taxon>Pezizomycotina</taxon>
        <taxon>Dothideomycetes</taxon>
        <taxon>Dothideomycetidae</taxon>
        <taxon>Mycosphaerellales</taxon>
        <taxon>Mycosphaerellaceae</taxon>
        <taxon>Pseudocercospora</taxon>
    </lineage>
</organism>
<dbReference type="KEGG" id="pfj:MYCFIDRAFT_211636"/>
<evidence type="ECO:0000313" key="2">
    <source>
        <dbReference type="Proteomes" id="UP000016932"/>
    </source>
</evidence>
<dbReference type="RefSeq" id="XP_007927839.1">
    <property type="nucleotide sequence ID" value="XM_007929648.1"/>
</dbReference>
<reference evidence="1 2" key="1">
    <citation type="journal article" date="2012" name="PLoS Pathog.">
        <title>Diverse lifestyles and strategies of plant pathogenesis encoded in the genomes of eighteen Dothideomycetes fungi.</title>
        <authorList>
            <person name="Ohm R.A."/>
            <person name="Feau N."/>
            <person name="Henrissat B."/>
            <person name="Schoch C.L."/>
            <person name="Horwitz B.A."/>
            <person name="Barry K.W."/>
            <person name="Condon B.J."/>
            <person name="Copeland A.C."/>
            <person name="Dhillon B."/>
            <person name="Glaser F."/>
            <person name="Hesse C.N."/>
            <person name="Kosti I."/>
            <person name="LaButti K."/>
            <person name="Lindquist E.A."/>
            <person name="Lucas S."/>
            <person name="Salamov A.A."/>
            <person name="Bradshaw R.E."/>
            <person name="Ciuffetti L."/>
            <person name="Hamelin R.C."/>
            <person name="Kema G.H.J."/>
            <person name="Lawrence C."/>
            <person name="Scott J.A."/>
            <person name="Spatafora J.W."/>
            <person name="Turgeon B.G."/>
            <person name="de Wit P.J.G.M."/>
            <person name="Zhong S."/>
            <person name="Goodwin S.B."/>
            <person name="Grigoriev I.V."/>
        </authorList>
    </citation>
    <scope>NUCLEOTIDE SEQUENCE [LARGE SCALE GENOMIC DNA]</scope>
    <source>
        <strain evidence="1 2">CIRAD86</strain>
    </source>
</reference>
<dbReference type="VEuPathDB" id="FungiDB:MYCFIDRAFT_211636"/>
<evidence type="ECO:0000313" key="1">
    <source>
        <dbReference type="EMBL" id="EME82491.1"/>
    </source>
</evidence>
<keyword evidence="2" id="KW-1185">Reference proteome</keyword>
<name>M3AD65_PSEFD</name>
<dbReference type="HOGENOM" id="CLU_2777021_0_0_1"/>
<proteinExistence type="predicted"/>
<protein>
    <submittedName>
        <fullName evidence="1">Uncharacterized protein</fullName>
    </submittedName>
</protein>
<accession>M3AD65</accession>
<dbReference type="EMBL" id="KB446559">
    <property type="protein sequence ID" value="EME82491.1"/>
    <property type="molecule type" value="Genomic_DNA"/>
</dbReference>
<sequence length="69" mass="7454">MRLGPSSDLLLGMVNSVRETSTPNLLAMQPFQTPATFDFDIVGGMDAITDRGEALIPSLDSMGRRDNGR</sequence>
<gene>
    <name evidence="1" type="ORF">MYCFIDRAFT_211636</name>
</gene>
<dbReference type="GeneID" id="19337466"/>
<dbReference type="Proteomes" id="UP000016932">
    <property type="component" value="Unassembled WGS sequence"/>
</dbReference>